<gene>
    <name evidence="1" type="ORF">PFISCL1PPCAC_5264</name>
</gene>
<name>A0AAV5V576_9BILA</name>
<sequence length="164" mass="17782">SLSSTLSRPPLLRLSTVHLCRVANGTIARRYLCLVEDGSLYLRAICQGSVRLGRVVRGLSLGRICALRVPLRIISDGRCALREVGARPRLRSRVALGSRATSENPSSRLSSLRGPIGHRGLRLSTIRLRSVCLNQVVYSGLALGWVGARVRGLREVGDGCCALR</sequence>
<comment type="caution">
    <text evidence="1">The sequence shown here is derived from an EMBL/GenBank/DDBJ whole genome shotgun (WGS) entry which is preliminary data.</text>
</comment>
<accession>A0AAV5V576</accession>
<dbReference type="Proteomes" id="UP001432322">
    <property type="component" value="Unassembled WGS sequence"/>
</dbReference>
<keyword evidence="2" id="KW-1185">Reference proteome</keyword>
<dbReference type="AlphaFoldDB" id="A0AAV5V576"/>
<protein>
    <submittedName>
        <fullName evidence="1">Uncharacterized protein</fullName>
    </submittedName>
</protein>
<reference evidence="1" key="1">
    <citation type="submission" date="2023-10" db="EMBL/GenBank/DDBJ databases">
        <title>Genome assembly of Pristionchus species.</title>
        <authorList>
            <person name="Yoshida K."/>
            <person name="Sommer R.J."/>
        </authorList>
    </citation>
    <scope>NUCLEOTIDE SEQUENCE</scope>
    <source>
        <strain evidence="1">RS5133</strain>
    </source>
</reference>
<evidence type="ECO:0000313" key="1">
    <source>
        <dbReference type="EMBL" id="GMT13967.1"/>
    </source>
</evidence>
<evidence type="ECO:0000313" key="2">
    <source>
        <dbReference type="Proteomes" id="UP001432322"/>
    </source>
</evidence>
<organism evidence="1 2">
    <name type="scientific">Pristionchus fissidentatus</name>
    <dbReference type="NCBI Taxonomy" id="1538716"/>
    <lineage>
        <taxon>Eukaryota</taxon>
        <taxon>Metazoa</taxon>
        <taxon>Ecdysozoa</taxon>
        <taxon>Nematoda</taxon>
        <taxon>Chromadorea</taxon>
        <taxon>Rhabditida</taxon>
        <taxon>Rhabditina</taxon>
        <taxon>Diplogasteromorpha</taxon>
        <taxon>Diplogasteroidea</taxon>
        <taxon>Neodiplogasteridae</taxon>
        <taxon>Pristionchus</taxon>
    </lineage>
</organism>
<feature type="non-terminal residue" evidence="1">
    <location>
        <position position="164"/>
    </location>
</feature>
<feature type="non-terminal residue" evidence="1">
    <location>
        <position position="1"/>
    </location>
</feature>
<proteinExistence type="predicted"/>
<dbReference type="EMBL" id="BTSY01000002">
    <property type="protein sequence ID" value="GMT13967.1"/>
    <property type="molecule type" value="Genomic_DNA"/>
</dbReference>